<sequence>MRMNSDLKDDISTSSLDSIYYSLLSNSLIFYSGFTLMLVNDCESIVFQVVFDYDDQMKIPFFRDLIKELTEEAVTLRAGLNCEVNQDMHFPVFLPKFPGRFYYYYGKPIETEGRMHELRDKDKAHKLYMQVKSEVEKCLAFLQEKRESDPYRNIVPRLAYQSTHGFDSEVPTFEI</sequence>
<evidence type="ECO:0000313" key="1">
    <source>
        <dbReference type="EMBL" id="CAK7334089.1"/>
    </source>
</evidence>
<gene>
    <name evidence="1" type="ORF">DCAF_LOCUS9741</name>
</gene>
<evidence type="ECO:0000313" key="2">
    <source>
        <dbReference type="Proteomes" id="UP001314170"/>
    </source>
</evidence>
<comment type="caution">
    <text evidence="1">The sequence shown here is derived from an EMBL/GenBank/DDBJ whole genome shotgun (WGS) entry which is preliminary data.</text>
</comment>
<protein>
    <recommendedName>
        <fullName evidence="3">Acyltransferase</fullName>
    </recommendedName>
</protein>
<dbReference type="AlphaFoldDB" id="A0AAV1RG59"/>
<accession>A0AAV1RG59</accession>
<dbReference type="PANTHER" id="PTHR22753:SF24">
    <property type="entry name" value="ESTERASE_LIPASE_THIOESTERASE FAMILY PROTEIN"/>
    <property type="match status" value="1"/>
</dbReference>
<evidence type="ECO:0008006" key="3">
    <source>
        <dbReference type="Google" id="ProtNLM"/>
    </source>
</evidence>
<dbReference type="GO" id="GO:0016020">
    <property type="term" value="C:membrane"/>
    <property type="evidence" value="ECO:0007669"/>
    <property type="project" value="TreeGrafter"/>
</dbReference>
<dbReference type="Proteomes" id="UP001314170">
    <property type="component" value="Unassembled WGS sequence"/>
</dbReference>
<reference evidence="1 2" key="1">
    <citation type="submission" date="2024-01" db="EMBL/GenBank/DDBJ databases">
        <authorList>
            <person name="Waweru B."/>
        </authorList>
    </citation>
    <scope>NUCLEOTIDE SEQUENCE [LARGE SCALE GENOMIC DNA]</scope>
</reference>
<name>A0AAV1RG59_9ROSI</name>
<keyword evidence="2" id="KW-1185">Reference proteome</keyword>
<dbReference type="PANTHER" id="PTHR22753">
    <property type="entry name" value="TRANSMEMBRANE PROTEIN 68"/>
    <property type="match status" value="1"/>
</dbReference>
<proteinExistence type="predicted"/>
<organism evidence="1 2">
    <name type="scientific">Dovyalis caffra</name>
    <dbReference type="NCBI Taxonomy" id="77055"/>
    <lineage>
        <taxon>Eukaryota</taxon>
        <taxon>Viridiplantae</taxon>
        <taxon>Streptophyta</taxon>
        <taxon>Embryophyta</taxon>
        <taxon>Tracheophyta</taxon>
        <taxon>Spermatophyta</taxon>
        <taxon>Magnoliopsida</taxon>
        <taxon>eudicotyledons</taxon>
        <taxon>Gunneridae</taxon>
        <taxon>Pentapetalae</taxon>
        <taxon>rosids</taxon>
        <taxon>fabids</taxon>
        <taxon>Malpighiales</taxon>
        <taxon>Salicaceae</taxon>
        <taxon>Flacourtieae</taxon>
        <taxon>Dovyalis</taxon>
    </lineage>
</organism>
<dbReference type="EMBL" id="CAWUPB010000950">
    <property type="protein sequence ID" value="CAK7334089.1"/>
    <property type="molecule type" value="Genomic_DNA"/>
</dbReference>